<protein>
    <submittedName>
        <fullName evidence="20">Uncharacterized protein</fullName>
    </submittedName>
</protein>
<dbReference type="GO" id="GO:0008360">
    <property type="term" value="P:regulation of cell shape"/>
    <property type="evidence" value="ECO:0007669"/>
    <property type="project" value="UniProtKB-KW"/>
</dbReference>
<dbReference type="SUPFAM" id="SSF56601">
    <property type="entry name" value="beta-lactamase/transpeptidase-like"/>
    <property type="match status" value="1"/>
</dbReference>
<feature type="transmembrane region" description="Helical" evidence="17">
    <location>
        <begin position="25"/>
        <end position="47"/>
    </location>
</feature>
<evidence type="ECO:0000313" key="20">
    <source>
        <dbReference type="EMBL" id="OGY36725.1"/>
    </source>
</evidence>
<keyword evidence="8" id="KW-0808">Transferase</keyword>
<dbReference type="GO" id="GO:0071555">
    <property type="term" value="P:cell wall organization"/>
    <property type="evidence" value="ECO:0007669"/>
    <property type="project" value="UniProtKB-KW"/>
</dbReference>
<dbReference type="Gene3D" id="2.60.40.10">
    <property type="entry name" value="Immunoglobulins"/>
    <property type="match status" value="1"/>
</dbReference>
<keyword evidence="11" id="KW-0573">Peptidoglycan synthesis</keyword>
<name>A0A1G1X9J2_9BACT</name>
<organism evidence="20 21">
    <name type="scientific">Candidatus Andersenbacteria bacterium RIFCSPHIGHO2_12_FULL_45_11b</name>
    <dbReference type="NCBI Taxonomy" id="1797282"/>
    <lineage>
        <taxon>Bacteria</taxon>
        <taxon>Candidatus Anderseniibacteriota</taxon>
    </lineage>
</organism>
<keyword evidence="6" id="KW-0645">Protease</keyword>
<keyword evidence="17" id="KW-0812">Transmembrane</keyword>
<evidence type="ECO:0000256" key="1">
    <source>
        <dbReference type="ARBA" id="ARBA00004236"/>
    </source>
</evidence>
<evidence type="ECO:0000256" key="12">
    <source>
        <dbReference type="ARBA" id="ARBA00023136"/>
    </source>
</evidence>
<dbReference type="InterPro" id="IPR023346">
    <property type="entry name" value="Lysozyme-like_dom_sf"/>
</dbReference>
<dbReference type="InterPro" id="IPR036950">
    <property type="entry name" value="PBP_transglycosylase"/>
</dbReference>
<dbReference type="InterPro" id="IPR013783">
    <property type="entry name" value="Ig-like_fold"/>
</dbReference>
<keyword evidence="4" id="KW-1003">Cell membrane</keyword>
<dbReference type="GO" id="GO:0006508">
    <property type="term" value="P:proteolysis"/>
    <property type="evidence" value="ECO:0007669"/>
    <property type="project" value="UniProtKB-KW"/>
</dbReference>
<dbReference type="Gene3D" id="3.40.710.10">
    <property type="entry name" value="DD-peptidase/beta-lactamase superfamily"/>
    <property type="match status" value="1"/>
</dbReference>
<dbReference type="InterPro" id="IPR050396">
    <property type="entry name" value="Glycosyltr_51/Transpeptidase"/>
</dbReference>
<dbReference type="InterPro" id="IPR001264">
    <property type="entry name" value="Glyco_trans_51"/>
</dbReference>
<evidence type="ECO:0000256" key="13">
    <source>
        <dbReference type="ARBA" id="ARBA00023268"/>
    </source>
</evidence>
<dbReference type="EMBL" id="MHHS01000030">
    <property type="protein sequence ID" value="OGY36725.1"/>
    <property type="molecule type" value="Genomic_DNA"/>
</dbReference>
<comment type="similarity">
    <text evidence="3">In the N-terminal section; belongs to the glycosyltransferase 51 family.</text>
</comment>
<dbReference type="Pfam" id="PF00912">
    <property type="entry name" value="Transgly"/>
    <property type="match status" value="1"/>
</dbReference>
<keyword evidence="7" id="KW-0328">Glycosyltransferase</keyword>
<keyword evidence="13" id="KW-0511">Multifunctional enzyme</keyword>
<dbReference type="PANTHER" id="PTHR32282">
    <property type="entry name" value="BINDING PROTEIN TRANSPEPTIDASE, PUTATIVE-RELATED"/>
    <property type="match status" value="1"/>
</dbReference>
<proteinExistence type="inferred from homology"/>
<evidence type="ECO:0000256" key="11">
    <source>
        <dbReference type="ARBA" id="ARBA00022984"/>
    </source>
</evidence>
<evidence type="ECO:0000256" key="9">
    <source>
        <dbReference type="ARBA" id="ARBA00022801"/>
    </source>
</evidence>
<feature type="domain" description="Glycosyl transferase family 51" evidence="19">
    <location>
        <begin position="77"/>
        <end position="249"/>
    </location>
</feature>
<accession>A0A1G1X9J2</accession>
<sequence length="940" mass="102705">MPTRKYNRHNHIATSLARKLFSKQVIFRILTVFGALLVVFGGVVLWWSRDLPDPSKVQPGMIAESTKIYDSTGTHLLYEIGDAKHTQVTLDQISQNAINATLAAENDQFYNEHGISITGMFRGVILKPLSGQRAEGGSTITQQLVKNSLLTPDRTLQRKVKELVLALELEQRFSKEQILTMYLNSIPYGSRTYGIEAAAQTFFGISAKDLDVSQSAILAAIIQAPTHYSPYGSYFDDLKTRQQYIIGRMLALNMITKDQSEQAKAKPLAFQPQTDNIRAPHFIFYIKDILDKQYGAQIVDQGGLKIITTLDMKLQTIAEDTLKQHQSKLSANGAKNASLVAINPKNGDILAMVGSIDYFNKDIDGNVNVSIRKRSPGSSIKPFVYTQAFAAGYRPETLLIDANTDFGQGYKPQNYDLKEHGLVSMRTALDNSFNIPAVQTLYLAGVKNVTNLAQKMGIPTLTDPDRYGLSLVLGGGEVTLLDMASAYGVLANEGVRFSPRAILQIDHGKENLFDAAENPPQGTPALDPQVARITTNVLSDNNARGLTFGLRSPLQLGARPVAAKTGTSQDFRDGWTYGYTPSLVAGVWTGNNDNSSMKNNSDGVVTAGPIWNTFMKQALAATPIEKFTPPEPLAPATHGIIGGILPEVKGKWVEETQTLYTLDCPINTGQVRTFKELHSVLYYTRKGDPNGNPPAQAEADPQFASWEASVAAWRDKHNQETKDDINEPIYVASLPTPTCNIGSSDELPKVRIIAPETTILRDSPTTVTAQVESSHSLKTIRFLLDGQEVASMQPQDSYSISLSFPPSFSGRKTLVIQAITQDSLIGIAHRTFIINPDANPPAITLHTPQNGTTVSSFPNTIKITATDDSGIDFVDVLYTKEGTDGTKRIARVSTQSASGPNRYDTAWTDSSGPGTYHIYAVAYDKTGNTTQSKTNTITVK</sequence>
<evidence type="ECO:0000256" key="2">
    <source>
        <dbReference type="ARBA" id="ARBA00007090"/>
    </source>
</evidence>
<keyword evidence="9" id="KW-0378">Hydrolase</keyword>
<dbReference type="GO" id="GO:0008955">
    <property type="term" value="F:peptidoglycan glycosyltransferase activity"/>
    <property type="evidence" value="ECO:0007669"/>
    <property type="project" value="UniProtKB-EC"/>
</dbReference>
<evidence type="ECO:0000313" key="21">
    <source>
        <dbReference type="Proteomes" id="UP000177941"/>
    </source>
</evidence>
<dbReference type="GO" id="GO:0009002">
    <property type="term" value="F:serine-type D-Ala-D-Ala carboxypeptidase activity"/>
    <property type="evidence" value="ECO:0007669"/>
    <property type="project" value="UniProtKB-EC"/>
</dbReference>
<dbReference type="FunFam" id="1.10.3810.10:FF:000001">
    <property type="entry name" value="Penicillin-binding protein 1A"/>
    <property type="match status" value="1"/>
</dbReference>
<dbReference type="Pfam" id="PF00905">
    <property type="entry name" value="Transpeptidase"/>
    <property type="match status" value="1"/>
</dbReference>
<reference evidence="20 21" key="1">
    <citation type="journal article" date="2016" name="Nat. Commun.">
        <title>Thousands of microbial genomes shed light on interconnected biogeochemical processes in an aquifer system.</title>
        <authorList>
            <person name="Anantharaman K."/>
            <person name="Brown C.T."/>
            <person name="Hug L.A."/>
            <person name="Sharon I."/>
            <person name="Castelle C.J."/>
            <person name="Probst A.J."/>
            <person name="Thomas B.C."/>
            <person name="Singh A."/>
            <person name="Wilkins M.J."/>
            <person name="Karaoz U."/>
            <person name="Brodie E.L."/>
            <person name="Williams K.H."/>
            <person name="Hubbard S.S."/>
            <person name="Banfield J.F."/>
        </authorList>
    </citation>
    <scope>NUCLEOTIDE SEQUENCE [LARGE SCALE GENOMIC DNA]</scope>
</reference>
<evidence type="ECO:0000256" key="6">
    <source>
        <dbReference type="ARBA" id="ARBA00022670"/>
    </source>
</evidence>
<evidence type="ECO:0000256" key="10">
    <source>
        <dbReference type="ARBA" id="ARBA00022960"/>
    </source>
</evidence>
<dbReference type="InterPro" id="IPR001460">
    <property type="entry name" value="PCN-bd_Tpept"/>
</dbReference>
<keyword evidence="17" id="KW-1133">Transmembrane helix</keyword>
<evidence type="ECO:0000256" key="4">
    <source>
        <dbReference type="ARBA" id="ARBA00022475"/>
    </source>
</evidence>
<dbReference type="Proteomes" id="UP000177941">
    <property type="component" value="Unassembled WGS sequence"/>
</dbReference>
<comment type="catalytic activity">
    <reaction evidence="16">
        <text>[GlcNAc-(1-&gt;4)-Mur2Ac(oyl-L-Ala-gamma-D-Glu-L-Lys-D-Ala-D-Ala)](n)-di-trans,octa-cis-undecaprenyl diphosphate + beta-D-GlcNAc-(1-&gt;4)-Mur2Ac(oyl-L-Ala-gamma-D-Glu-L-Lys-D-Ala-D-Ala)-di-trans,octa-cis-undecaprenyl diphosphate = [GlcNAc-(1-&gt;4)-Mur2Ac(oyl-L-Ala-gamma-D-Glu-L-Lys-D-Ala-D-Ala)](n+1)-di-trans,octa-cis-undecaprenyl diphosphate + di-trans,octa-cis-undecaprenyl diphosphate + H(+)</text>
        <dbReference type="Rhea" id="RHEA:23708"/>
        <dbReference type="Rhea" id="RHEA-COMP:9602"/>
        <dbReference type="Rhea" id="RHEA-COMP:9603"/>
        <dbReference type="ChEBI" id="CHEBI:15378"/>
        <dbReference type="ChEBI" id="CHEBI:58405"/>
        <dbReference type="ChEBI" id="CHEBI:60033"/>
        <dbReference type="ChEBI" id="CHEBI:78435"/>
        <dbReference type="EC" id="2.4.99.28"/>
    </reaction>
</comment>
<evidence type="ECO:0000256" key="3">
    <source>
        <dbReference type="ARBA" id="ARBA00007739"/>
    </source>
</evidence>
<dbReference type="GO" id="GO:0030288">
    <property type="term" value="C:outer membrane-bounded periplasmic space"/>
    <property type="evidence" value="ECO:0007669"/>
    <property type="project" value="TreeGrafter"/>
</dbReference>
<dbReference type="InterPro" id="IPR012338">
    <property type="entry name" value="Beta-lactam/transpept-like"/>
</dbReference>
<comment type="catalytic activity">
    <reaction evidence="15">
        <text>Preferential cleavage: (Ac)2-L-Lys-D-Ala-|-D-Ala. Also transpeptidation of peptidyl-alanyl moieties that are N-acyl substituents of D-alanine.</text>
        <dbReference type="EC" id="3.4.16.4"/>
    </reaction>
</comment>
<keyword evidence="10" id="KW-0133">Cell shape</keyword>
<keyword evidence="5" id="KW-0121">Carboxypeptidase</keyword>
<keyword evidence="14" id="KW-0961">Cell wall biogenesis/degradation</keyword>
<dbReference type="GO" id="GO:0008658">
    <property type="term" value="F:penicillin binding"/>
    <property type="evidence" value="ECO:0007669"/>
    <property type="project" value="InterPro"/>
</dbReference>
<dbReference type="SUPFAM" id="SSF53955">
    <property type="entry name" value="Lysozyme-like"/>
    <property type="match status" value="1"/>
</dbReference>
<evidence type="ECO:0000256" key="5">
    <source>
        <dbReference type="ARBA" id="ARBA00022645"/>
    </source>
</evidence>
<evidence type="ECO:0000256" key="16">
    <source>
        <dbReference type="ARBA" id="ARBA00049902"/>
    </source>
</evidence>
<evidence type="ECO:0000256" key="15">
    <source>
        <dbReference type="ARBA" id="ARBA00034000"/>
    </source>
</evidence>
<dbReference type="GO" id="GO:0009252">
    <property type="term" value="P:peptidoglycan biosynthetic process"/>
    <property type="evidence" value="ECO:0007669"/>
    <property type="project" value="UniProtKB-KW"/>
</dbReference>
<gene>
    <name evidence="20" type="ORF">A3E36_04090</name>
</gene>
<comment type="similarity">
    <text evidence="2">In the C-terminal section; belongs to the transpeptidase family.</text>
</comment>
<evidence type="ECO:0000259" key="19">
    <source>
        <dbReference type="Pfam" id="PF00912"/>
    </source>
</evidence>
<comment type="subcellular location">
    <subcellularLocation>
        <location evidence="1">Cell membrane</location>
    </subcellularLocation>
</comment>
<dbReference type="GO" id="GO:0005886">
    <property type="term" value="C:plasma membrane"/>
    <property type="evidence" value="ECO:0007669"/>
    <property type="project" value="UniProtKB-SubCell"/>
</dbReference>
<evidence type="ECO:0000256" key="7">
    <source>
        <dbReference type="ARBA" id="ARBA00022676"/>
    </source>
</evidence>
<dbReference type="Gene3D" id="1.10.3810.10">
    <property type="entry name" value="Biosynthetic peptidoglycan transglycosylase-like"/>
    <property type="match status" value="1"/>
</dbReference>
<evidence type="ECO:0000256" key="8">
    <source>
        <dbReference type="ARBA" id="ARBA00022679"/>
    </source>
</evidence>
<dbReference type="PANTHER" id="PTHR32282:SF11">
    <property type="entry name" value="PENICILLIN-BINDING PROTEIN 1B"/>
    <property type="match status" value="1"/>
</dbReference>
<evidence type="ECO:0000256" key="17">
    <source>
        <dbReference type="SAM" id="Phobius"/>
    </source>
</evidence>
<dbReference type="AlphaFoldDB" id="A0A1G1X9J2"/>
<feature type="domain" description="Penicillin-binding protein transpeptidase" evidence="18">
    <location>
        <begin position="338"/>
        <end position="582"/>
    </location>
</feature>
<evidence type="ECO:0000259" key="18">
    <source>
        <dbReference type="Pfam" id="PF00905"/>
    </source>
</evidence>
<keyword evidence="12 17" id="KW-0472">Membrane</keyword>
<comment type="caution">
    <text evidence="20">The sequence shown here is derived from an EMBL/GenBank/DDBJ whole genome shotgun (WGS) entry which is preliminary data.</text>
</comment>
<evidence type="ECO:0000256" key="14">
    <source>
        <dbReference type="ARBA" id="ARBA00023316"/>
    </source>
</evidence>